<dbReference type="RefSeq" id="WP_252593887.1">
    <property type="nucleotide sequence ID" value="NZ_CP099489.1"/>
</dbReference>
<dbReference type="InterPro" id="IPR002347">
    <property type="entry name" value="SDR_fam"/>
</dbReference>
<evidence type="ECO:0000313" key="2">
    <source>
        <dbReference type="EMBL" id="USQ80512.1"/>
    </source>
</evidence>
<gene>
    <name evidence="2" type="ORF">NF556_02265</name>
</gene>
<organism evidence="2 3">
    <name type="scientific">Ornithinimicrobium faecis</name>
    <dbReference type="NCBI Taxonomy" id="2934158"/>
    <lineage>
        <taxon>Bacteria</taxon>
        <taxon>Bacillati</taxon>
        <taxon>Actinomycetota</taxon>
        <taxon>Actinomycetes</taxon>
        <taxon>Micrococcales</taxon>
        <taxon>Ornithinimicrobiaceae</taxon>
        <taxon>Ornithinimicrobium</taxon>
    </lineage>
</organism>
<accession>A0ABY4YUT4</accession>
<evidence type="ECO:0000313" key="3">
    <source>
        <dbReference type="Proteomes" id="UP001056455"/>
    </source>
</evidence>
<dbReference type="Proteomes" id="UP001056455">
    <property type="component" value="Chromosome"/>
</dbReference>
<dbReference type="PANTHER" id="PTHR43943">
    <property type="entry name" value="DEHYDROGENASE/REDUCTASE (SDR FAMILY) MEMBER 4"/>
    <property type="match status" value="1"/>
</dbReference>
<name>A0ABY4YUT4_9MICO</name>
<protein>
    <submittedName>
        <fullName evidence="2">SDR family oxidoreductase</fullName>
    </submittedName>
</protein>
<dbReference type="InterPro" id="IPR036291">
    <property type="entry name" value="NAD(P)-bd_dom_sf"/>
</dbReference>
<proteinExistence type="inferred from homology"/>
<dbReference type="Pfam" id="PF13561">
    <property type="entry name" value="adh_short_C2"/>
    <property type="match status" value="1"/>
</dbReference>
<sequence>MRGLSGRTAIVTGASRGIGYAIAERLIAEGVRVVITGRKQDALAEAVTTLGGPEVCLGVPGKADDPDHRVEAVAAAAQTFGPATLLVNNVGINPVYGPLMAADLGAARKIVEVNALAPLAWTQALFGAGVTEAAPAESGAVVNISSTAGQGTAPGIDLYGASKAMLDHLTRGLALELAPRVRVNAVAPALVRTRFAAPLMSQGEEVAATRYPLERIGIPDDIASTVAFLLSDEAAWITGTLHTIDGGARLR</sequence>
<dbReference type="SUPFAM" id="SSF51735">
    <property type="entry name" value="NAD(P)-binding Rossmann-fold domains"/>
    <property type="match status" value="1"/>
</dbReference>
<dbReference type="EMBL" id="CP099489">
    <property type="protein sequence ID" value="USQ80512.1"/>
    <property type="molecule type" value="Genomic_DNA"/>
</dbReference>
<dbReference type="Gene3D" id="3.40.50.720">
    <property type="entry name" value="NAD(P)-binding Rossmann-like Domain"/>
    <property type="match status" value="1"/>
</dbReference>
<reference evidence="2" key="1">
    <citation type="submission" date="2022-06" db="EMBL/GenBank/DDBJ databases">
        <title>Ornithinimicrobium HY1793.</title>
        <authorList>
            <person name="Huang Y."/>
        </authorList>
    </citation>
    <scope>NUCLEOTIDE SEQUENCE</scope>
    <source>
        <strain evidence="2">HY1793</strain>
    </source>
</reference>
<keyword evidence="3" id="KW-1185">Reference proteome</keyword>
<dbReference type="PRINTS" id="PR00081">
    <property type="entry name" value="GDHRDH"/>
</dbReference>
<evidence type="ECO:0000256" key="1">
    <source>
        <dbReference type="ARBA" id="ARBA00006484"/>
    </source>
</evidence>
<dbReference type="CDD" id="cd05233">
    <property type="entry name" value="SDR_c"/>
    <property type="match status" value="1"/>
</dbReference>
<comment type="similarity">
    <text evidence="1">Belongs to the short-chain dehydrogenases/reductases (SDR) family.</text>
</comment>
<dbReference type="PANTHER" id="PTHR43943:SF2">
    <property type="entry name" value="DEHYDROGENASE_REDUCTASE 4"/>
    <property type="match status" value="1"/>
</dbReference>
<dbReference type="PRINTS" id="PR00080">
    <property type="entry name" value="SDRFAMILY"/>
</dbReference>
<dbReference type="NCBIfam" id="NF005559">
    <property type="entry name" value="PRK07231.1"/>
    <property type="match status" value="1"/>
</dbReference>